<evidence type="ECO:0000256" key="1">
    <source>
        <dbReference type="SAM" id="Phobius"/>
    </source>
</evidence>
<organism evidence="2 3">
    <name type="scientific">Lawsonibacter faecis</name>
    <dbReference type="NCBI Taxonomy" id="2763052"/>
    <lineage>
        <taxon>Bacteria</taxon>
        <taxon>Bacillati</taxon>
        <taxon>Bacillota</taxon>
        <taxon>Clostridia</taxon>
        <taxon>Eubacteriales</taxon>
        <taxon>Oscillospiraceae</taxon>
        <taxon>Lawsonibacter</taxon>
    </lineage>
</organism>
<feature type="transmembrane region" description="Helical" evidence="1">
    <location>
        <begin position="332"/>
        <end position="352"/>
    </location>
</feature>
<dbReference type="PANTHER" id="PTHR34289:SF8">
    <property type="entry name" value="DUF819 DOMAIN-CONTAINING PROTEIN"/>
    <property type="match status" value="1"/>
</dbReference>
<reference evidence="2" key="1">
    <citation type="submission" date="2020-08" db="EMBL/GenBank/DDBJ databases">
        <title>Genome public.</title>
        <authorList>
            <person name="Liu C."/>
            <person name="Sun Q."/>
        </authorList>
    </citation>
    <scope>NUCLEOTIDE SEQUENCE</scope>
    <source>
        <strain evidence="2">NSJ-52</strain>
    </source>
</reference>
<keyword evidence="1" id="KW-1133">Transmembrane helix</keyword>
<dbReference type="InterPro" id="IPR008537">
    <property type="entry name" value="DUF819"/>
</dbReference>
<dbReference type="RefSeq" id="WP_173023555.1">
    <property type="nucleotide sequence ID" value="NZ_JACOPQ010000003.1"/>
</dbReference>
<dbReference type="PANTHER" id="PTHR34289">
    <property type="entry name" value="PROTEIN, PUTATIVE (DUF819)-RELATED"/>
    <property type="match status" value="1"/>
</dbReference>
<feature type="transmembrane region" description="Helical" evidence="1">
    <location>
        <begin position="158"/>
        <end position="180"/>
    </location>
</feature>
<feature type="transmembrane region" description="Helical" evidence="1">
    <location>
        <begin position="94"/>
        <end position="116"/>
    </location>
</feature>
<dbReference type="Pfam" id="PF05684">
    <property type="entry name" value="DUF819"/>
    <property type="match status" value="1"/>
</dbReference>
<comment type="caution">
    <text evidence="2">The sequence shown here is derived from an EMBL/GenBank/DDBJ whole genome shotgun (WGS) entry which is preliminary data.</text>
</comment>
<feature type="transmembrane region" description="Helical" evidence="1">
    <location>
        <begin position="6"/>
        <end position="23"/>
    </location>
</feature>
<feature type="transmembrane region" description="Helical" evidence="1">
    <location>
        <begin position="35"/>
        <end position="55"/>
    </location>
</feature>
<protein>
    <submittedName>
        <fullName evidence="2">DUF819 domain-containing protein</fullName>
    </submittedName>
</protein>
<sequence length="384" mass="40973">MITTGIGFLAFIVAFTALVLYLAKRFPLKLYKFFPPILIIYVGTMLFFTFGMWTITDEVKAVKTALVDNMVPAMVFLMCLSCNVKKILKLGPKLLLTFCAATITICIGFVASFAIFGGALGHPADAFGAVCASWVGGIQNFLAVKNSLAVDDGIMSNIILMININYSFWIMILVAIGNFAGRFNKWAKADVSGIESIAKTLDGPAAEKKPFDHLNILVVLGVSLVAVYVCRLLAGAMPDIGFINASVWEYIFISIAGLALGLTKMSDLPGSEEVSNVMLMLVMTLLATEINILQIADAWLFIIAGAVVLIVHTLLMLPLAKLFHLDLHSCGVASIANIGGPSSAPIVAATYGKSYVSISVLMGTLGCVIGTFVGLGVAQILHVF</sequence>
<evidence type="ECO:0000313" key="3">
    <source>
        <dbReference type="Proteomes" id="UP000607645"/>
    </source>
</evidence>
<dbReference type="Proteomes" id="UP000607645">
    <property type="component" value="Unassembled WGS sequence"/>
</dbReference>
<feature type="transmembrane region" description="Helical" evidence="1">
    <location>
        <begin position="240"/>
        <end position="262"/>
    </location>
</feature>
<name>A0A8J6JA48_9FIRM</name>
<proteinExistence type="predicted"/>
<keyword evidence="1" id="KW-0812">Transmembrane</keyword>
<gene>
    <name evidence="2" type="ORF">H8S62_05390</name>
</gene>
<dbReference type="EMBL" id="JACOPQ010000003">
    <property type="protein sequence ID" value="MBC5736438.1"/>
    <property type="molecule type" value="Genomic_DNA"/>
</dbReference>
<feature type="transmembrane region" description="Helical" evidence="1">
    <location>
        <begin position="274"/>
        <end position="293"/>
    </location>
</feature>
<keyword evidence="1" id="KW-0472">Membrane</keyword>
<evidence type="ECO:0000313" key="2">
    <source>
        <dbReference type="EMBL" id="MBC5736438.1"/>
    </source>
</evidence>
<dbReference type="AlphaFoldDB" id="A0A8J6JA48"/>
<keyword evidence="3" id="KW-1185">Reference proteome</keyword>
<feature type="transmembrane region" description="Helical" evidence="1">
    <location>
        <begin position="299"/>
        <end position="320"/>
    </location>
</feature>
<accession>A0A8J6JA48</accession>
<feature type="transmembrane region" description="Helical" evidence="1">
    <location>
        <begin position="358"/>
        <end position="381"/>
    </location>
</feature>
<feature type="transmembrane region" description="Helical" evidence="1">
    <location>
        <begin position="214"/>
        <end position="234"/>
    </location>
</feature>